<evidence type="ECO:0000256" key="1">
    <source>
        <dbReference type="ARBA" id="ARBA00010830"/>
    </source>
</evidence>
<dbReference type="InterPro" id="IPR023346">
    <property type="entry name" value="Lysozyme-like_dom_sf"/>
</dbReference>
<keyword evidence="2" id="KW-0378">Hydrolase</keyword>
<feature type="compositionally biased region" description="Polar residues" evidence="3">
    <location>
        <begin position="1"/>
        <end position="10"/>
    </location>
</feature>
<comment type="similarity">
    <text evidence="1">Belongs to the transglycosylase family. Rpf subfamily.</text>
</comment>
<name>A0ABX1SGE3_9PSEU</name>
<dbReference type="EMBL" id="JAAXLA010000061">
    <property type="protein sequence ID" value="NMI00630.1"/>
    <property type="molecule type" value="Genomic_DNA"/>
</dbReference>
<feature type="domain" description="Resuscitation-promoting factor core lysozyme-like" evidence="4">
    <location>
        <begin position="39"/>
        <end position="111"/>
    </location>
</feature>
<comment type="caution">
    <text evidence="5">The sequence shown here is derived from an EMBL/GenBank/DDBJ whole genome shotgun (WGS) entry which is preliminary data.</text>
</comment>
<evidence type="ECO:0000313" key="6">
    <source>
        <dbReference type="Proteomes" id="UP000820669"/>
    </source>
</evidence>
<reference evidence="5 6" key="1">
    <citation type="submission" date="2020-04" db="EMBL/GenBank/DDBJ databases">
        <authorList>
            <person name="Klaysubun C."/>
            <person name="Duangmal K."/>
            <person name="Lipun K."/>
        </authorList>
    </citation>
    <scope>NUCLEOTIDE SEQUENCE [LARGE SCALE GENOMIC DNA]</scope>
    <source>
        <strain evidence="5 6">K10HN5</strain>
    </source>
</reference>
<gene>
    <name evidence="5" type="ORF">HF526_25465</name>
</gene>
<dbReference type="Proteomes" id="UP000820669">
    <property type="component" value="Unassembled WGS sequence"/>
</dbReference>
<protein>
    <submittedName>
        <fullName evidence="5">Transglycosylase family protein</fullName>
    </submittedName>
</protein>
<organism evidence="5 6">
    <name type="scientific">Pseudonocardia acidicola</name>
    <dbReference type="NCBI Taxonomy" id="2724939"/>
    <lineage>
        <taxon>Bacteria</taxon>
        <taxon>Bacillati</taxon>
        <taxon>Actinomycetota</taxon>
        <taxon>Actinomycetes</taxon>
        <taxon>Pseudonocardiales</taxon>
        <taxon>Pseudonocardiaceae</taxon>
        <taxon>Pseudonocardia</taxon>
    </lineage>
</organism>
<feature type="region of interest" description="Disordered" evidence="3">
    <location>
        <begin position="1"/>
        <end position="31"/>
    </location>
</feature>
<accession>A0ABX1SGE3</accession>
<dbReference type="SUPFAM" id="SSF53955">
    <property type="entry name" value="Lysozyme-like"/>
    <property type="match status" value="1"/>
</dbReference>
<dbReference type="InterPro" id="IPR010618">
    <property type="entry name" value="RPF"/>
</dbReference>
<dbReference type="Pfam" id="PF06737">
    <property type="entry name" value="Transglycosylas"/>
    <property type="match status" value="1"/>
</dbReference>
<feature type="compositionally biased region" description="Low complexity" evidence="3">
    <location>
        <begin position="11"/>
        <end position="31"/>
    </location>
</feature>
<evidence type="ECO:0000259" key="4">
    <source>
        <dbReference type="Pfam" id="PF06737"/>
    </source>
</evidence>
<evidence type="ECO:0000256" key="3">
    <source>
        <dbReference type="SAM" id="MobiDB-lite"/>
    </source>
</evidence>
<proteinExistence type="inferred from homology"/>
<keyword evidence="6" id="KW-1185">Reference proteome</keyword>
<evidence type="ECO:0000256" key="2">
    <source>
        <dbReference type="ARBA" id="ARBA00022801"/>
    </source>
</evidence>
<sequence>MQAGVSGNNSAAQAPAGQPKPAQPNPGVAGAAAGADLGIWDKLAGCESGGRWGISPGNGYSGGLQFDLATWQAYGGTQYAPSADKATKDQQIAVAEKVRAARGGYGSWPACSRRLGLPQ</sequence>
<evidence type="ECO:0000313" key="5">
    <source>
        <dbReference type="EMBL" id="NMI00630.1"/>
    </source>
</evidence>
<dbReference type="Gene3D" id="1.10.530.10">
    <property type="match status" value="1"/>
</dbReference>
<dbReference type="CDD" id="cd13925">
    <property type="entry name" value="RPF"/>
    <property type="match status" value="1"/>
</dbReference>